<evidence type="ECO:0000256" key="5">
    <source>
        <dbReference type="ARBA" id="ARBA00022679"/>
    </source>
</evidence>
<dbReference type="GO" id="GO:0005886">
    <property type="term" value="C:plasma membrane"/>
    <property type="evidence" value="ECO:0007669"/>
    <property type="project" value="TreeGrafter"/>
</dbReference>
<dbReference type="SUPFAM" id="SSF55874">
    <property type="entry name" value="ATPase domain of HSP90 chaperone/DNA topoisomerase II/histidine kinase"/>
    <property type="match status" value="1"/>
</dbReference>
<dbReference type="SUPFAM" id="SSF47384">
    <property type="entry name" value="Homodimeric domain of signal transducing histidine kinase"/>
    <property type="match status" value="1"/>
</dbReference>
<dbReference type="Pfam" id="PF02518">
    <property type="entry name" value="HATPase_c"/>
    <property type="match status" value="1"/>
</dbReference>
<dbReference type="PANTHER" id="PTHR45436:SF5">
    <property type="entry name" value="SENSOR HISTIDINE KINASE TRCS"/>
    <property type="match status" value="1"/>
</dbReference>
<keyword evidence="9" id="KW-0902">Two-component regulatory system</keyword>
<keyword evidence="10 11" id="KW-0472">Membrane</keyword>
<evidence type="ECO:0000256" key="2">
    <source>
        <dbReference type="ARBA" id="ARBA00004370"/>
    </source>
</evidence>
<dbReference type="SMART" id="SM00304">
    <property type="entry name" value="HAMP"/>
    <property type="match status" value="1"/>
</dbReference>
<feature type="domain" description="Histidine kinase" evidence="12">
    <location>
        <begin position="262"/>
        <end position="480"/>
    </location>
</feature>
<name>A0A6J7BIZ1_9ZZZZ</name>
<accession>A0A6J7BIZ1</accession>
<keyword evidence="7" id="KW-0418">Kinase</keyword>
<keyword evidence="8 11" id="KW-1133">Transmembrane helix</keyword>
<dbReference type="EMBL" id="CAFBAA010000049">
    <property type="protein sequence ID" value="CAB4845175.1"/>
    <property type="molecule type" value="Genomic_DNA"/>
</dbReference>
<evidence type="ECO:0000256" key="4">
    <source>
        <dbReference type="ARBA" id="ARBA00022553"/>
    </source>
</evidence>
<evidence type="ECO:0000256" key="11">
    <source>
        <dbReference type="SAM" id="Phobius"/>
    </source>
</evidence>
<keyword evidence="4" id="KW-0597">Phosphoprotein</keyword>
<keyword evidence="6 11" id="KW-0812">Transmembrane</keyword>
<dbReference type="InterPro" id="IPR050428">
    <property type="entry name" value="TCS_sensor_his_kinase"/>
</dbReference>
<evidence type="ECO:0000256" key="8">
    <source>
        <dbReference type="ARBA" id="ARBA00022989"/>
    </source>
</evidence>
<evidence type="ECO:0000256" key="7">
    <source>
        <dbReference type="ARBA" id="ARBA00022777"/>
    </source>
</evidence>
<dbReference type="PROSITE" id="PS50109">
    <property type="entry name" value="HIS_KIN"/>
    <property type="match status" value="1"/>
</dbReference>
<dbReference type="SMART" id="SM00388">
    <property type="entry name" value="HisKA"/>
    <property type="match status" value="1"/>
</dbReference>
<dbReference type="EMBL" id="CAEZXN010000027">
    <property type="protein sequence ID" value="CAB4700496.1"/>
    <property type="molecule type" value="Genomic_DNA"/>
</dbReference>
<evidence type="ECO:0000259" key="13">
    <source>
        <dbReference type="PROSITE" id="PS50885"/>
    </source>
</evidence>
<evidence type="ECO:0000256" key="3">
    <source>
        <dbReference type="ARBA" id="ARBA00012438"/>
    </source>
</evidence>
<dbReference type="PANTHER" id="PTHR45436">
    <property type="entry name" value="SENSOR HISTIDINE KINASE YKOH"/>
    <property type="match status" value="1"/>
</dbReference>
<feature type="transmembrane region" description="Helical" evidence="11">
    <location>
        <begin position="143"/>
        <end position="161"/>
    </location>
</feature>
<dbReference type="InterPro" id="IPR003661">
    <property type="entry name" value="HisK_dim/P_dom"/>
</dbReference>
<dbReference type="SUPFAM" id="SSF158472">
    <property type="entry name" value="HAMP domain-like"/>
    <property type="match status" value="1"/>
</dbReference>
<feature type="transmembrane region" description="Helical" evidence="11">
    <location>
        <begin position="20"/>
        <end position="45"/>
    </location>
</feature>
<reference evidence="15" key="1">
    <citation type="submission" date="2020-05" db="EMBL/GenBank/DDBJ databases">
        <authorList>
            <person name="Chiriac C."/>
            <person name="Salcher M."/>
            <person name="Ghai R."/>
            <person name="Kavagutti S V."/>
        </authorList>
    </citation>
    <scope>NUCLEOTIDE SEQUENCE</scope>
</reference>
<dbReference type="InterPro" id="IPR005467">
    <property type="entry name" value="His_kinase_dom"/>
</dbReference>
<dbReference type="PRINTS" id="PR00344">
    <property type="entry name" value="BCTRLSENSOR"/>
</dbReference>
<dbReference type="InterPro" id="IPR036097">
    <property type="entry name" value="HisK_dim/P_sf"/>
</dbReference>
<evidence type="ECO:0000313" key="15">
    <source>
        <dbReference type="EMBL" id="CAB4845175.1"/>
    </source>
</evidence>
<evidence type="ECO:0000256" key="10">
    <source>
        <dbReference type="ARBA" id="ARBA00023136"/>
    </source>
</evidence>
<dbReference type="FunFam" id="1.10.287.130:FF:000001">
    <property type="entry name" value="Two-component sensor histidine kinase"/>
    <property type="match status" value="1"/>
</dbReference>
<dbReference type="InterPro" id="IPR036890">
    <property type="entry name" value="HATPase_C_sf"/>
</dbReference>
<dbReference type="InterPro" id="IPR003660">
    <property type="entry name" value="HAMP_dom"/>
</dbReference>
<dbReference type="Gene3D" id="3.30.565.10">
    <property type="entry name" value="Histidine kinase-like ATPase, C-terminal domain"/>
    <property type="match status" value="1"/>
</dbReference>
<dbReference type="FunFam" id="3.30.565.10:FF:000006">
    <property type="entry name" value="Sensor histidine kinase WalK"/>
    <property type="match status" value="1"/>
</dbReference>
<evidence type="ECO:0000256" key="9">
    <source>
        <dbReference type="ARBA" id="ARBA00023012"/>
    </source>
</evidence>
<evidence type="ECO:0000256" key="6">
    <source>
        <dbReference type="ARBA" id="ARBA00022692"/>
    </source>
</evidence>
<gene>
    <name evidence="14" type="ORF">UFOPK2423_01150</name>
    <name evidence="15" type="ORF">UFOPK3266_01447</name>
</gene>
<keyword evidence="5" id="KW-0808">Transferase</keyword>
<evidence type="ECO:0000313" key="14">
    <source>
        <dbReference type="EMBL" id="CAB4700496.1"/>
    </source>
</evidence>
<sequence length="482" mass="51735">MALPRIFSLQQWSLRGRLVATSVALTAVALIIVDVSTAVVLRNYLIHKVDDQLRSVAGGPVLNLGQLGPGMMDGDTDQGRGRRVPSTITVTLLNTDGSVAGTIGGGVNEKAPSFTGLTLKEVTEHKSLPWTWHQEGFGGDHRVITRLTASGGIVVVSIALADVNNTLVRTGLLLLLLGLVVLGLLLLIGRRAVSLGLRPLDNVEKTAAAIASGDLSARLPDESATTEVGRLNTALNQMLARIEESFDVKSASEDRLRRFVADASHELRTPLTTVRGFAELHRQGAIQGEAATTDAIRRIERESIRMSALVEDLLMLARLDQQRDLELETVDLRSIVDEVVEAARVSSPQHVITSDLPSEDVLVNADSRRFNQALSNLMVNARTYTPAGTAIHVSLRKVGDDALVSVHDQGPGLSEEQATRIFERFYRADSSRTRSEGQSEGSGLGLSIVDAVMKAHGGSADVVSKLGEGATFILRLPLLVLE</sequence>
<feature type="domain" description="HAMP" evidence="13">
    <location>
        <begin position="194"/>
        <end position="247"/>
    </location>
</feature>
<dbReference type="PROSITE" id="PS50885">
    <property type="entry name" value="HAMP"/>
    <property type="match status" value="1"/>
</dbReference>
<dbReference type="CDD" id="cd06225">
    <property type="entry name" value="HAMP"/>
    <property type="match status" value="1"/>
</dbReference>
<proteinExistence type="predicted"/>
<protein>
    <recommendedName>
        <fullName evidence="3">histidine kinase</fullName>
        <ecNumber evidence="3">2.7.13.3</ecNumber>
    </recommendedName>
</protein>
<dbReference type="Gene3D" id="6.10.340.10">
    <property type="match status" value="1"/>
</dbReference>
<dbReference type="InterPro" id="IPR004358">
    <property type="entry name" value="Sig_transdc_His_kin-like_C"/>
</dbReference>
<comment type="catalytic activity">
    <reaction evidence="1">
        <text>ATP + protein L-histidine = ADP + protein N-phospho-L-histidine.</text>
        <dbReference type="EC" id="2.7.13.3"/>
    </reaction>
</comment>
<feature type="transmembrane region" description="Helical" evidence="11">
    <location>
        <begin position="167"/>
        <end position="188"/>
    </location>
</feature>
<dbReference type="GO" id="GO:0000155">
    <property type="term" value="F:phosphorelay sensor kinase activity"/>
    <property type="evidence" value="ECO:0007669"/>
    <property type="project" value="InterPro"/>
</dbReference>
<comment type="subcellular location">
    <subcellularLocation>
        <location evidence="2">Membrane</location>
    </subcellularLocation>
</comment>
<dbReference type="SMART" id="SM00387">
    <property type="entry name" value="HATPase_c"/>
    <property type="match status" value="1"/>
</dbReference>
<evidence type="ECO:0000259" key="12">
    <source>
        <dbReference type="PROSITE" id="PS50109"/>
    </source>
</evidence>
<dbReference type="CDD" id="cd00075">
    <property type="entry name" value="HATPase"/>
    <property type="match status" value="1"/>
</dbReference>
<dbReference type="InterPro" id="IPR003594">
    <property type="entry name" value="HATPase_dom"/>
</dbReference>
<dbReference type="AlphaFoldDB" id="A0A6J7BIZ1"/>
<dbReference type="CDD" id="cd00082">
    <property type="entry name" value="HisKA"/>
    <property type="match status" value="1"/>
</dbReference>
<dbReference type="Gene3D" id="1.10.287.130">
    <property type="match status" value="1"/>
</dbReference>
<organism evidence="15">
    <name type="scientific">freshwater metagenome</name>
    <dbReference type="NCBI Taxonomy" id="449393"/>
    <lineage>
        <taxon>unclassified sequences</taxon>
        <taxon>metagenomes</taxon>
        <taxon>ecological metagenomes</taxon>
    </lineage>
</organism>
<dbReference type="Pfam" id="PF00672">
    <property type="entry name" value="HAMP"/>
    <property type="match status" value="1"/>
</dbReference>
<dbReference type="Pfam" id="PF00512">
    <property type="entry name" value="HisKA"/>
    <property type="match status" value="1"/>
</dbReference>
<dbReference type="EC" id="2.7.13.3" evidence="3"/>
<evidence type="ECO:0000256" key="1">
    <source>
        <dbReference type="ARBA" id="ARBA00000085"/>
    </source>
</evidence>